<name>A0A2T7NS06_POMCA</name>
<keyword evidence="3" id="KW-1185">Reference proteome</keyword>
<evidence type="ECO:0000256" key="1">
    <source>
        <dbReference type="SAM" id="MobiDB-lite"/>
    </source>
</evidence>
<reference evidence="2 3" key="1">
    <citation type="submission" date="2018-04" db="EMBL/GenBank/DDBJ databases">
        <title>The genome of golden apple snail Pomacea canaliculata provides insight into stress tolerance and invasive adaptation.</title>
        <authorList>
            <person name="Liu C."/>
            <person name="Liu B."/>
            <person name="Ren Y."/>
            <person name="Zhang Y."/>
            <person name="Wang H."/>
            <person name="Li S."/>
            <person name="Jiang F."/>
            <person name="Yin L."/>
            <person name="Zhang G."/>
            <person name="Qian W."/>
            <person name="Fan W."/>
        </authorList>
    </citation>
    <scope>NUCLEOTIDE SEQUENCE [LARGE SCALE GENOMIC DNA]</scope>
    <source>
        <strain evidence="2">SZHN2017</strain>
        <tissue evidence="2">Muscle</tissue>
    </source>
</reference>
<organism evidence="2 3">
    <name type="scientific">Pomacea canaliculata</name>
    <name type="common">Golden apple snail</name>
    <dbReference type="NCBI Taxonomy" id="400727"/>
    <lineage>
        <taxon>Eukaryota</taxon>
        <taxon>Metazoa</taxon>
        <taxon>Spiralia</taxon>
        <taxon>Lophotrochozoa</taxon>
        <taxon>Mollusca</taxon>
        <taxon>Gastropoda</taxon>
        <taxon>Caenogastropoda</taxon>
        <taxon>Architaenioglossa</taxon>
        <taxon>Ampullarioidea</taxon>
        <taxon>Ampullariidae</taxon>
        <taxon>Pomacea</taxon>
    </lineage>
</organism>
<sequence>MFNRSMCAVRLRELTNAPRDLTACKHATAATRRWGHKSHTPLLSFPPQDDEKICVQFQVCRHDEEFIHARQLPRTSDHQERGFVDDGEHDTRQTPTCKQGDRSSDFLVVETEKVE</sequence>
<accession>A0A2T7NS06</accession>
<gene>
    <name evidence="2" type="ORF">C0Q70_17199</name>
</gene>
<dbReference type="AlphaFoldDB" id="A0A2T7NS06"/>
<evidence type="ECO:0000313" key="2">
    <source>
        <dbReference type="EMBL" id="PVD23923.1"/>
    </source>
</evidence>
<evidence type="ECO:0000313" key="3">
    <source>
        <dbReference type="Proteomes" id="UP000245119"/>
    </source>
</evidence>
<feature type="region of interest" description="Disordered" evidence="1">
    <location>
        <begin position="70"/>
        <end position="104"/>
    </location>
</feature>
<dbReference type="EMBL" id="PZQS01000010">
    <property type="protein sequence ID" value="PVD23923.1"/>
    <property type="molecule type" value="Genomic_DNA"/>
</dbReference>
<proteinExistence type="predicted"/>
<protein>
    <submittedName>
        <fullName evidence="2">Uncharacterized protein</fullName>
    </submittedName>
</protein>
<comment type="caution">
    <text evidence="2">The sequence shown here is derived from an EMBL/GenBank/DDBJ whole genome shotgun (WGS) entry which is preliminary data.</text>
</comment>
<dbReference type="Proteomes" id="UP000245119">
    <property type="component" value="Linkage Group LG10"/>
</dbReference>
<feature type="compositionally biased region" description="Basic and acidic residues" evidence="1">
    <location>
        <begin position="75"/>
        <end position="92"/>
    </location>
</feature>